<dbReference type="CDD" id="cd03699">
    <property type="entry name" value="EF4_II"/>
    <property type="match status" value="1"/>
</dbReference>
<dbReference type="PRINTS" id="PR00315">
    <property type="entry name" value="ELONGATNFCT"/>
</dbReference>
<dbReference type="InterPro" id="IPR005225">
    <property type="entry name" value="Small_GTP-bd"/>
</dbReference>
<dbReference type="GO" id="GO:0005525">
    <property type="term" value="F:GTP binding"/>
    <property type="evidence" value="ECO:0007669"/>
    <property type="project" value="UniProtKB-UniRule"/>
</dbReference>
<dbReference type="PROSITE" id="PS00301">
    <property type="entry name" value="G_TR_1"/>
    <property type="match status" value="1"/>
</dbReference>
<dbReference type="InterPro" id="IPR000795">
    <property type="entry name" value="T_Tr_GTP-bd_dom"/>
</dbReference>
<dbReference type="FunFam" id="2.40.30.10:FF:000015">
    <property type="entry name" value="Translation factor GUF1, mitochondrial"/>
    <property type="match status" value="1"/>
</dbReference>
<evidence type="ECO:0000256" key="9">
    <source>
        <dbReference type="ARBA" id="ARBA00057626"/>
    </source>
</evidence>
<dbReference type="Proteomes" id="UP000068382">
    <property type="component" value="Unassembled WGS sequence"/>
</dbReference>
<dbReference type="InterPro" id="IPR004161">
    <property type="entry name" value="EFTu-like_2"/>
</dbReference>
<organism evidence="14 15">
    <name type="scientific">Tritonibacter horizontis</name>
    <dbReference type="NCBI Taxonomy" id="1768241"/>
    <lineage>
        <taxon>Bacteria</taxon>
        <taxon>Pseudomonadati</taxon>
        <taxon>Pseudomonadota</taxon>
        <taxon>Alphaproteobacteria</taxon>
        <taxon>Rhodobacterales</taxon>
        <taxon>Paracoccaceae</taxon>
        <taxon>Tritonibacter</taxon>
    </lineage>
</organism>
<evidence type="ECO:0000256" key="12">
    <source>
        <dbReference type="HAMAP-Rule" id="MF_00071"/>
    </source>
</evidence>
<dbReference type="InterPro" id="IPR031157">
    <property type="entry name" value="G_TR_CS"/>
</dbReference>
<keyword evidence="15" id="KW-1185">Reference proteome</keyword>
<dbReference type="GO" id="GO:0003924">
    <property type="term" value="F:GTPase activity"/>
    <property type="evidence" value="ECO:0007669"/>
    <property type="project" value="UniProtKB-UniRule"/>
</dbReference>
<evidence type="ECO:0000313" key="15">
    <source>
        <dbReference type="Proteomes" id="UP000068382"/>
    </source>
</evidence>
<keyword evidence="5 12" id="KW-0648">Protein biosynthesis</keyword>
<name>A0A132BXZ5_9RHOB</name>
<evidence type="ECO:0000259" key="13">
    <source>
        <dbReference type="PROSITE" id="PS51722"/>
    </source>
</evidence>
<dbReference type="EC" id="3.6.5.n1" evidence="11 12"/>
<evidence type="ECO:0000256" key="5">
    <source>
        <dbReference type="ARBA" id="ARBA00022917"/>
    </source>
</evidence>
<dbReference type="Gene3D" id="2.40.30.10">
    <property type="entry name" value="Translation factors"/>
    <property type="match status" value="1"/>
</dbReference>
<gene>
    <name evidence="12 14" type="primary">lepA</name>
    <name evidence="14" type="ORF">TRIHO_18620</name>
</gene>
<evidence type="ECO:0000256" key="4">
    <source>
        <dbReference type="ARBA" id="ARBA00022801"/>
    </source>
</evidence>
<keyword evidence="14" id="KW-0251">Elongation factor</keyword>
<dbReference type="AlphaFoldDB" id="A0A132BXZ5"/>
<dbReference type="InterPro" id="IPR000640">
    <property type="entry name" value="EFG_V-like"/>
</dbReference>
<dbReference type="Pfam" id="PF00009">
    <property type="entry name" value="GTP_EFTU"/>
    <property type="match status" value="1"/>
</dbReference>
<dbReference type="PROSITE" id="PS51722">
    <property type="entry name" value="G_TR_2"/>
    <property type="match status" value="1"/>
</dbReference>
<dbReference type="FunFam" id="3.30.70.2570:FF:000001">
    <property type="entry name" value="Translation factor GUF1, mitochondrial"/>
    <property type="match status" value="1"/>
</dbReference>
<feature type="binding site" evidence="12">
    <location>
        <begin position="96"/>
        <end position="99"/>
    </location>
    <ligand>
        <name>GTP</name>
        <dbReference type="ChEBI" id="CHEBI:37565"/>
    </ligand>
</feature>
<evidence type="ECO:0000256" key="11">
    <source>
        <dbReference type="ARBA" id="ARBA00066744"/>
    </source>
</evidence>
<dbReference type="InterPro" id="IPR027417">
    <property type="entry name" value="P-loop_NTPase"/>
</dbReference>
<dbReference type="CDD" id="cd16260">
    <property type="entry name" value="EF4_III"/>
    <property type="match status" value="1"/>
</dbReference>
<keyword evidence="7 12" id="KW-0472">Membrane</keyword>
<dbReference type="SUPFAM" id="SSF54980">
    <property type="entry name" value="EF-G C-terminal domain-like"/>
    <property type="match status" value="2"/>
</dbReference>
<evidence type="ECO:0000256" key="1">
    <source>
        <dbReference type="ARBA" id="ARBA00005454"/>
    </source>
</evidence>
<evidence type="ECO:0000256" key="10">
    <source>
        <dbReference type="ARBA" id="ARBA00061052"/>
    </source>
</evidence>
<dbReference type="Pfam" id="PF06421">
    <property type="entry name" value="LepA_C"/>
    <property type="match status" value="1"/>
</dbReference>
<dbReference type="PATRIC" id="fig|1768241.3.peg.1953"/>
<comment type="similarity">
    <text evidence="1 12">Belongs to the TRAFAC class translation factor GTPase superfamily. Classic translation factor GTPase family. LepA subfamily.</text>
</comment>
<accession>A0A132BXZ5</accession>
<evidence type="ECO:0000256" key="2">
    <source>
        <dbReference type="ARBA" id="ARBA00022475"/>
    </source>
</evidence>
<comment type="subcellular location">
    <subcellularLocation>
        <location evidence="12">Cell membrane</location>
        <topology evidence="12">Peripheral membrane protein</topology>
        <orientation evidence="12">Cytoplasmic side</orientation>
    </subcellularLocation>
</comment>
<dbReference type="Gene3D" id="3.40.50.300">
    <property type="entry name" value="P-loop containing nucleotide triphosphate hydrolases"/>
    <property type="match status" value="1"/>
</dbReference>
<reference evidence="14 15" key="1">
    <citation type="submission" date="2015-12" db="EMBL/GenBank/DDBJ databases">
        <title>Genome sequence of the marine Rhodobacteraceae strain O3.65, Candidatus Tritonibacter horizontis.</title>
        <authorList>
            <person name="Poehlein A."/>
            <person name="Giebel H.A."/>
            <person name="Voget S."/>
            <person name="Brinkhoff T."/>
        </authorList>
    </citation>
    <scope>NUCLEOTIDE SEQUENCE [LARGE SCALE GENOMIC DNA]</scope>
    <source>
        <strain evidence="14 15">O3.65</strain>
    </source>
</reference>
<dbReference type="InterPro" id="IPR035654">
    <property type="entry name" value="LepA_IV"/>
</dbReference>
<dbReference type="NCBIfam" id="TIGR00231">
    <property type="entry name" value="small_GTP"/>
    <property type="match status" value="1"/>
</dbReference>
<dbReference type="GO" id="GO:0043022">
    <property type="term" value="F:ribosome binding"/>
    <property type="evidence" value="ECO:0007669"/>
    <property type="project" value="UniProtKB-UniRule"/>
</dbReference>
<dbReference type="SMART" id="SM00838">
    <property type="entry name" value="EFG_C"/>
    <property type="match status" value="1"/>
</dbReference>
<sequence>MKEQLLDAMDIERERGITIKANTVRIDYVADDGEHYVLNLIDTPGHVDFAYEVSRSMRAVEGSLLVVDSTQGVEAQTLANVYQAIDADHEIVPVLNKIDLPASECDRVAEQIEDVIGIDASEAIRVSAKTGIGIKETLEAIVTRLPAPKGDRDAPLKAMLVDSWYDAYLGVIVLVRIMDGVLKKNDQIKMMQTGARYGVDRIGVFRPAMQVVDELGPGEIGFITASIKQVRDTKVGDTITHEKKGSDTALPGFKPSVPVVFCGLFPVDSSEFEDLRDAIEKLALNDASFSYEMETSAALGFGFRCGFLGLLHLEVIRDRIEREYDIDLITTAPSVVYHLFMKDGEMLELHNPADMPDMSKVDHLEEPRIKATILVPDDYLGDVLKLCQDRRGIQMDLSYAGSRAMVVYDLPLNEVVFDFYDRLKSVTKGYASFDYHLIGYREDNLVKMSVLVNDEPVDALSMMVHRDRAEMRGRAMCEKLKDLIPRHMFKIPIQAAIGGKVIARETLSALRKDVTAKCYGGDASRKRKLLDKQKAGKKKMRQFGRVEIPQEAFISALKMDD</sequence>
<dbReference type="HAMAP" id="MF_00071">
    <property type="entry name" value="LepA"/>
    <property type="match status" value="1"/>
</dbReference>
<dbReference type="EMBL" id="LPUY01000055">
    <property type="protein sequence ID" value="KUP93261.1"/>
    <property type="molecule type" value="Genomic_DNA"/>
</dbReference>
<keyword evidence="3 12" id="KW-0547">Nucleotide-binding</keyword>
<dbReference type="Gene3D" id="3.30.70.240">
    <property type="match status" value="1"/>
</dbReference>
<protein>
    <recommendedName>
        <fullName evidence="11 12">Elongation factor 4</fullName>
        <shortName evidence="12">EF-4</shortName>
        <ecNumber evidence="11 12">3.6.5.n1</ecNumber>
    </recommendedName>
    <alternativeName>
        <fullName evidence="12">Ribosomal back-translocase LepA</fullName>
    </alternativeName>
</protein>
<keyword evidence="6 12" id="KW-0342">GTP-binding</keyword>
<proteinExistence type="inferred from homology"/>
<dbReference type="Gene3D" id="3.30.70.2570">
    <property type="entry name" value="Elongation factor 4, C-terminal domain"/>
    <property type="match status" value="1"/>
</dbReference>
<dbReference type="GO" id="GO:0005886">
    <property type="term" value="C:plasma membrane"/>
    <property type="evidence" value="ECO:0007669"/>
    <property type="project" value="UniProtKB-SubCell"/>
</dbReference>
<dbReference type="InterPro" id="IPR006297">
    <property type="entry name" value="EF-4"/>
</dbReference>
<comment type="caution">
    <text evidence="12">Lacks conserved residue(s) required for the propagation of feature annotation.</text>
</comment>
<keyword evidence="2 12" id="KW-1003">Cell membrane</keyword>
<dbReference type="Pfam" id="PF03144">
    <property type="entry name" value="GTP_EFTU_D2"/>
    <property type="match status" value="1"/>
</dbReference>
<dbReference type="CDD" id="cd03709">
    <property type="entry name" value="lepA_C"/>
    <property type="match status" value="1"/>
</dbReference>
<dbReference type="PANTHER" id="PTHR43512">
    <property type="entry name" value="TRANSLATION FACTOR GUF1-RELATED"/>
    <property type="match status" value="1"/>
</dbReference>
<evidence type="ECO:0000256" key="6">
    <source>
        <dbReference type="ARBA" id="ARBA00023134"/>
    </source>
</evidence>
<dbReference type="InterPro" id="IPR038363">
    <property type="entry name" value="LepA_C_sf"/>
</dbReference>
<evidence type="ECO:0000256" key="8">
    <source>
        <dbReference type="ARBA" id="ARBA00050293"/>
    </source>
</evidence>
<comment type="similarity">
    <text evidence="10">Belongs to the GTP-binding elongation factor family. LepA subfamily.</text>
</comment>
<feature type="domain" description="Tr-type G" evidence="13">
    <location>
        <begin position="1"/>
        <end position="149"/>
    </location>
</feature>
<dbReference type="Gene3D" id="3.30.70.870">
    <property type="entry name" value="Elongation Factor G (Translational Gtpase), domain 3"/>
    <property type="match status" value="1"/>
</dbReference>
<dbReference type="GO" id="GO:0003746">
    <property type="term" value="F:translation elongation factor activity"/>
    <property type="evidence" value="ECO:0007669"/>
    <property type="project" value="UniProtKB-UniRule"/>
</dbReference>
<dbReference type="PANTHER" id="PTHR43512:SF4">
    <property type="entry name" value="TRANSLATION FACTOR GUF1 HOMOLOG, CHLOROPLASTIC"/>
    <property type="match status" value="1"/>
</dbReference>
<dbReference type="NCBIfam" id="TIGR01393">
    <property type="entry name" value="lepA"/>
    <property type="match status" value="1"/>
</dbReference>
<dbReference type="SUPFAM" id="SSF52540">
    <property type="entry name" value="P-loop containing nucleoside triphosphate hydrolases"/>
    <property type="match status" value="1"/>
</dbReference>
<dbReference type="Pfam" id="PF00679">
    <property type="entry name" value="EFG_C"/>
    <property type="match status" value="1"/>
</dbReference>
<evidence type="ECO:0000256" key="3">
    <source>
        <dbReference type="ARBA" id="ARBA00022741"/>
    </source>
</evidence>
<comment type="caution">
    <text evidence="14">The sequence shown here is derived from an EMBL/GenBank/DDBJ whole genome shotgun (WGS) entry which is preliminary data.</text>
</comment>
<comment type="function">
    <text evidence="9 12">Required for accurate and efficient protein synthesis under certain stress conditions. May act as a fidelity factor of the translation reaction, by catalyzing a one-codon backward translocation of tRNAs on improperly translocated ribosomes. Back-translocation proceeds from a post-translocation (POST) complex to a pre-translocation (PRE) complex, thus giving elongation factor G a second chance to translocate the tRNAs correctly. Binds to ribosomes in a GTP-dependent manner.</text>
</comment>
<dbReference type="GO" id="GO:0097216">
    <property type="term" value="F:guanosine tetraphosphate binding"/>
    <property type="evidence" value="ECO:0007669"/>
    <property type="project" value="UniProtKB-ARBA"/>
</dbReference>
<dbReference type="FunFam" id="3.30.70.240:FF:000007">
    <property type="entry name" value="Translation factor GUF1, mitochondrial"/>
    <property type="match status" value="1"/>
</dbReference>
<dbReference type="GO" id="GO:0045727">
    <property type="term" value="P:positive regulation of translation"/>
    <property type="evidence" value="ECO:0007669"/>
    <property type="project" value="UniProtKB-UniRule"/>
</dbReference>
<keyword evidence="4 12" id="KW-0378">Hydrolase</keyword>
<evidence type="ECO:0000313" key="14">
    <source>
        <dbReference type="EMBL" id="KUP93261.1"/>
    </source>
</evidence>
<evidence type="ECO:0000256" key="7">
    <source>
        <dbReference type="ARBA" id="ARBA00023136"/>
    </source>
</evidence>
<dbReference type="FunFam" id="3.30.70.870:FF:000004">
    <property type="entry name" value="Translation factor GUF1, mitochondrial"/>
    <property type="match status" value="1"/>
</dbReference>
<dbReference type="InterPro" id="IPR013842">
    <property type="entry name" value="LepA_CTD"/>
</dbReference>
<dbReference type="InterPro" id="IPR035647">
    <property type="entry name" value="EFG_III/V"/>
</dbReference>
<comment type="catalytic activity">
    <reaction evidence="8 12">
        <text>GTP + H2O = GDP + phosphate + H(+)</text>
        <dbReference type="Rhea" id="RHEA:19669"/>
        <dbReference type="ChEBI" id="CHEBI:15377"/>
        <dbReference type="ChEBI" id="CHEBI:15378"/>
        <dbReference type="ChEBI" id="CHEBI:37565"/>
        <dbReference type="ChEBI" id="CHEBI:43474"/>
        <dbReference type="ChEBI" id="CHEBI:58189"/>
        <dbReference type="EC" id="3.6.5.n1"/>
    </reaction>
</comment>